<keyword evidence="13" id="KW-1185">Reference proteome</keyword>
<dbReference type="Gene3D" id="1.10.287.180">
    <property type="entry name" value="Transcription elongation factor, GreA/GreB, N-terminal domain"/>
    <property type="match status" value="1"/>
</dbReference>
<evidence type="ECO:0000256" key="7">
    <source>
        <dbReference type="ARBA" id="ARBA00030776"/>
    </source>
</evidence>
<gene>
    <name evidence="8" type="primary">greA</name>
    <name evidence="12" type="ORF">EV192_105570</name>
</gene>
<evidence type="ECO:0000313" key="12">
    <source>
        <dbReference type="EMBL" id="TCO58500.1"/>
    </source>
</evidence>
<feature type="domain" description="Transcription elongation factor GreA/GreB N-terminal" evidence="11">
    <location>
        <begin position="35"/>
        <end position="103"/>
    </location>
</feature>
<evidence type="ECO:0000256" key="1">
    <source>
        <dbReference type="ARBA" id="ARBA00008213"/>
    </source>
</evidence>
<dbReference type="HAMAP" id="MF_00105">
    <property type="entry name" value="GreA_GreB"/>
    <property type="match status" value="1"/>
</dbReference>
<dbReference type="Pfam" id="PF03449">
    <property type="entry name" value="GreA_GreB_N"/>
    <property type="match status" value="1"/>
</dbReference>
<accession>A0A4V2S773</accession>
<dbReference type="InterPro" id="IPR036953">
    <property type="entry name" value="GreA/GreB_C_sf"/>
</dbReference>
<keyword evidence="3 8" id="KW-0805">Transcription regulation</keyword>
<dbReference type="InterPro" id="IPR023459">
    <property type="entry name" value="Tscrpt_elong_fac_GreA/B_fam"/>
</dbReference>
<dbReference type="PANTHER" id="PTHR30437:SF4">
    <property type="entry name" value="TRANSCRIPTION ELONGATION FACTOR GREA"/>
    <property type="match status" value="1"/>
</dbReference>
<evidence type="ECO:0000256" key="6">
    <source>
        <dbReference type="ARBA" id="ARBA00024916"/>
    </source>
</evidence>
<evidence type="ECO:0000256" key="5">
    <source>
        <dbReference type="ARBA" id="ARBA00023163"/>
    </source>
</evidence>
<dbReference type="InterPro" id="IPR022691">
    <property type="entry name" value="Tscrpt_elong_fac_GreA/B_N"/>
</dbReference>
<comment type="function">
    <text evidence="6 8">Necessary for efficient RNA polymerase transcription elongation past template-encoded arresting sites. The arresting sites in DNA have the property of trapping a certain fraction of elongating RNA polymerases that pass through, resulting in locked ternary complexes. Cleavage of the nascent transcript by cleavage factors such as GreA or GreB allows the resumption of elongation from the new 3'terminus. GreA releases sequences of 2 to 3 nucleotides.</text>
</comment>
<dbReference type="SUPFAM" id="SSF54534">
    <property type="entry name" value="FKBP-like"/>
    <property type="match status" value="1"/>
</dbReference>
<dbReference type="Gene3D" id="3.10.50.30">
    <property type="entry name" value="Transcription elongation factor, GreA/GreB, C-terminal domain"/>
    <property type="match status" value="1"/>
</dbReference>
<dbReference type="GO" id="GO:0006354">
    <property type="term" value="P:DNA-templated transcription elongation"/>
    <property type="evidence" value="ECO:0007669"/>
    <property type="project" value="TreeGrafter"/>
</dbReference>
<dbReference type="PROSITE" id="PS00829">
    <property type="entry name" value="GREAB_1"/>
    <property type="match status" value="1"/>
</dbReference>
<dbReference type="InterPro" id="IPR018151">
    <property type="entry name" value="TF_GreA/GreB_CS"/>
</dbReference>
<dbReference type="InterPro" id="IPR036805">
    <property type="entry name" value="Tscrpt_elong_fac_GreA/B_N_sf"/>
</dbReference>
<dbReference type="AlphaFoldDB" id="A0A4V2S773"/>
<evidence type="ECO:0000256" key="9">
    <source>
        <dbReference type="SAM" id="MobiDB-lite"/>
    </source>
</evidence>
<dbReference type="Proteomes" id="UP000295680">
    <property type="component" value="Unassembled WGS sequence"/>
</dbReference>
<proteinExistence type="inferred from homology"/>
<dbReference type="GO" id="GO:0003746">
    <property type="term" value="F:translation elongation factor activity"/>
    <property type="evidence" value="ECO:0007669"/>
    <property type="project" value="UniProtKB-KW"/>
</dbReference>
<dbReference type="PROSITE" id="PS00830">
    <property type="entry name" value="GREAB_2"/>
    <property type="match status" value="1"/>
</dbReference>
<dbReference type="InterPro" id="IPR001437">
    <property type="entry name" value="Tscrpt_elong_fac_GreA/B_C"/>
</dbReference>
<evidence type="ECO:0000256" key="8">
    <source>
        <dbReference type="HAMAP-Rule" id="MF_00105"/>
    </source>
</evidence>
<dbReference type="InterPro" id="IPR028624">
    <property type="entry name" value="Tscrpt_elong_fac_GreA/B"/>
</dbReference>
<dbReference type="EMBL" id="SLWS01000005">
    <property type="protein sequence ID" value="TCO58500.1"/>
    <property type="molecule type" value="Genomic_DNA"/>
</dbReference>
<feature type="domain" description="Transcription elongation factor GreA/GreB C-terminal" evidence="10">
    <location>
        <begin position="114"/>
        <end position="183"/>
    </location>
</feature>
<keyword evidence="4 8" id="KW-0238">DNA-binding</keyword>
<reference evidence="12 13" key="1">
    <citation type="submission" date="2019-03" db="EMBL/GenBank/DDBJ databases">
        <title>Genomic Encyclopedia of Type Strains, Phase IV (KMG-IV): sequencing the most valuable type-strain genomes for metagenomic binning, comparative biology and taxonomic classification.</title>
        <authorList>
            <person name="Goeker M."/>
        </authorList>
    </citation>
    <scope>NUCLEOTIDE SEQUENCE [LARGE SCALE GENOMIC DNA]</scope>
    <source>
        <strain evidence="12 13">DSM 45934</strain>
    </source>
</reference>
<evidence type="ECO:0000256" key="2">
    <source>
        <dbReference type="ARBA" id="ARBA00013729"/>
    </source>
</evidence>
<protein>
    <recommendedName>
        <fullName evidence="2 8">Transcription elongation factor GreA</fullName>
    </recommendedName>
    <alternativeName>
        <fullName evidence="7 8">Transcript cleavage factor GreA</fullName>
    </alternativeName>
</protein>
<evidence type="ECO:0000256" key="3">
    <source>
        <dbReference type="ARBA" id="ARBA00023015"/>
    </source>
</evidence>
<sequence length="189" mass="20916">MPFRDLRVPEKPARKPVGPEGDEELVTVSDTKVTWLTQDAYNRLKQELDEAIENRPVIAAKINASREEGDLKENGGYHAAREEQGQAEARIRHLQELLRNAKVGEAPANDGLAEPGKVLTIRYDGDNDEERFLLATREEGAEGDLEVYSPESPLGRALLGAKEGETRQYELPSGATQKVTLIKAVPFNV</sequence>
<dbReference type="PANTHER" id="PTHR30437">
    <property type="entry name" value="TRANSCRIPTION ELONGATION FACTOR GREA"/>
    <property type="match status" value="1"/>
</dbReference>
<dbReference type="SUPFAM" id="SSF46557">
    <property type="entry name" value="GreA transcript cleavage protein, N-terminal domain"/>
    <property type="match status" value="1"/>
</dbReference>
<feature type="region of interest" description="Disordered" evidence="9">
    <location>
        <begin position="1"/>
        <end position="23"/>
    </location>
</feature>
<keyword evidence="5 8" id="KW-0804">Transcription</keyword>
<dbReference type="GO" id="GO:0032784">
    <property type="term" value="P:regulation of DNA-templated transcription elongation"/>
    <property type="evidence" value="ECO:0007669"/>
    <property type="project" value="UniProtKB-UniRule"/>
</dbReference>
<evidence type="ECO:0000256" key="4">
    <source>
        <dbReference type="ARBA" id="ARBA00023125"/>
    </source>
</evidence>
<evidence type="ECO:0000313" key="13">
    <source>
        <dbReference type="Proteomes" id="UP000295680"/>
    </source>
</evidence>
<comment type="similarity">
    <text evidence="1 8">Belongs to the GreA/GreB family.</text>
</comment>
<dbReference type="FunFam" id="1.10.287.180:FF:000001">
    <property type="entry name" value="Transcription elongation factor GreA"/>
    <property type="match status" value="1"/>
</dbReference>
<feature type="compositionally biased region" description="Basic and acidic residues" evidence="9">
    <location>
        <begin position="1"/>
        <end position="13"/>
    </location>
</feature>
<keyword evidence="12" id="KW-0648">Protein biosynthesis</keyword>
<dbReference type="GO" id="GO:0070063">
    <property type="term" value="F:RNA polymerase binding"/>
    <property type="evidence" value="ECO:0007669"/>
    <property type="project" value="InterPro"/>
</dbReference>
<keyword evidence="12" id="KW-0251">Elongation factor</keyword>
<organism evidence="12 13">
    <name type="scientific">Actinocrispum wychmicini</name>
    <dbReference type="NCBI Taxonomy" id="1213861"/>
    <lineage>
        <taxon>Bacteria</taxon>
        <taxon>Bacillati</taxon>
        <taxon>Actinomycetota</taxon>
        <taxon>Actinomycetes</taxon>
        <taxon>Pseudonocardiales</taxon>
        <taxon>Pseudonocardiaceae</taxon>
        <taxon>Actinocrispum</taxon>
    </lineage>
</organism>
<dbReference type="GO" id="GO:0003677">
    <property type="term" value="F:DNA binding"/>
    <property type="evidence" value="ECO:0007669"/>
    <property type="project" value="UniProtKB-UniRule"/>
</dbReference>
<evidence type="ECO:0000259" key="10">
    <source>
        <dbReference type="Pfam" id="PF01272"/>
    </source>
</evidence>
<name>A0A4V2S773_9PSEU</name>
<dbReference type="NCBIfam" id="NF001262">
    <property type="entry name" value="PRK00226.1-3"/>
    <property type="match status" value="1"/>
</dbReference>
<comment type="caution">
    <text evidence="12">The sequence shown here is derived from an EMBL/GenBank/DDBJ whole genome shotgun (WGS) entry which is preliminary data.</text>
</comment>
<dbReference type="Pfam" id="PF01272">
    <property type="entry name" value="GreA_GreB"/>
    <property type="match status" value="1"/>
</dbReference>
<evidence type="ECO:0000259" key="11">
    <source>
        <dbReference type="Pfam" id="PF03449"/>
    </source>
</evidence>
<dbReference type="PIRSF" id="PIRSF006092">
    <property type="entry name" value="GreA_GreB"/>
    <property type="match status" value="1"/>
</dbReference>